<evidence type="ECO:0000313" key="1">
    <source>
        <dbReference type="EMBL" id="MEV4285868.1"/>
    </source>
</evidence>
<proteinExistence type="predicted"/>
<dbReference type="RefSeq" id="WP_364447136.1">
    <property type="nucleotide sequence ID" value="NZ_JBFARM010000003.1"/>
</dbReference>
<sequence length="62" mass="6544">MEAVAGQALAGDQPLTVTIRAAAGRPVTADIRITATIRHHRLGLIPYRAELPPALETISIST</sequence>
<organism evidence="1 2">
    <name type="scientific">Nonomuraea bangladeshensis</name>
    <dbReference type="NCBI Taxonomy" id="404385"/>
    <lineage>
        <taxon>Bacteria</taxon>
        <taxon>Bacillati</taxon>
        <taxon>Actinomycetota</taxon>
        <taxon>Actinomycetes</taxon>
        <taxon>Streptosporangiales</taxon>
        <taxon>Streptosporangiaceae</taxon>
        <taxon>Nonomuraea</taxon>
    </lineage>
</organism>
<keyword evidence="2" id="KW-1185">Reference proteome</keyword>
<dbReference type="Proteomes" id="UP001552427">
    <property type="component" value="Unassembled WGS sequence"/>
</dbReference>
<accession>A0ABV3H000</accession>
<evidence type="ECO:0000313" key="2">
    <source>
        <dbReference type="Proteomes" id="UP001552427"/>
    </source>
</evidence>
<dbReference type="EMBL" id="JBFARM010000003">
    <property type="protein sequence ID" value="MEV4285868.1"/>
    <property type="molecule type" value="Genomic_DNA"/>
</dbReference>
<name>A0ABV3H000_9ACTN</name>
<comment type="caution">
    <text evidence="1">The sequence shown here is derived from an EMBL/GenBank/DDBJ whole genome shotgun (WGS) entry which is preliminary data.</text>
</comment>
<reference evidence="1 2" key="1">
    <citation type="submission" date="2024-06" db="EMBL/GenBank/DDBJ databases">
        <title>The Natural Products Discovery Center: Release of the First 8490 Sequenced Strains for Exploring Actinobacteria Biosynthetic Diversity.</title>
        <authorList>
            <person name="Kalkreuter E."/>
            <person name="Kautsar S.A."/>
            <person name="Yang D."/>
            <person name="Bader C.D."/>
            <person name="Teijaro C.N."/>
            <person name="Fluegel L."/>
            <person name="Davis C.M."/>
            <person name="Simpson J.R."/>
            <person name="Lauterbach L."/>
            <person name="Steele A.D."/>
            <person name="Gui C."/>
            <person name="Meng S."/>
            <person name="Li G."/>
            <person name="Viehrig K."/>
            <person name="Ye F."/>
            <person name="Su P."/>
            <person name="Kiefer A.F."/>
            <person name="Nichols A."/>
            <person name="Cepeda A.J."/>
            <person name="Yan W."/>
            <person name="Fan B."/>
            <person name="Jiang Y."/>
            <person name="Adhikari A."/>
            <person name="Zheng C.-J."/>
            <person name="Schuster L."/>
            <person name="Cowan T.M."/>
            <person name="Smanski M.J."/>
            <person name="Chevrette M.G."/>
            <person name="De Carvalho L.P.S."/>
            <person name="Shen B."/>
        </authorList>
    </citation>
    <scope>NUCLEOTIDE SEQUENCE [LARGE SCALE GENOMIC DNA]</scope>
    <source>
        <strain evidence="1 2">NPDC049574</strain>
    </source>
</reference>
<gene>
    <name evidence="1" type="ORF">AB0K40_10220</name>
</gene>
<protein>
    <submittedName>
        <fullName evidence="1">Uncharacterized protein</fullName>
    </submittedName>
</protein>